<dbReference type="Proteomes" id="UP001054945">
    <property type="component" value="Unassembled WGS sequence"/>
</dbReference>
<reference evidence="1 2" key="1">
    <citation type="submission" date="2021-06" db="EMBL/GenBank/DDBJ databases">
        <title>Caerostris extrusa draft genome.</title>
        <authorList>
            <person name="Kono N."/>
            <person name="Arakawa K."/>
        </authorList>
    </citation>
    <scope>NUCLEOTIDE SEQUENCE [LARGE SCALE GENOMIC DNA]</scope>
</reference>
<evidence type="ECO:0000313" key="2">
    <source>
        <dbReference type="Proteomes" id="UP001054945"/>
    </source>
</evidence>
<keyword evidence="2" id="KW-1185">Reference proteome</keyword>
<name>A0AAV4W3X9_CAEEX</name>
<protein>
    <submittedName>
        <fullName evidence="1">Uncharacterized protein</fullName>
    </submittedName>
</protein>
<dbReference type="EMBL" id="BPLR01015510">
    <property type="protein sequence ID" value="GIY76651.1"/>
    <property type="molecule type" value="Genomic_DNA"/>
</dbReference>
<accession>A0AAV4W3X9</accession>
<organism evidence="1 2">
    <name type="scientific">Caerostris extrusa</name>
    <name type="common">Bark spider</name>
    <name type="synonym">Caerostris bankana</name>
    <dbReference type="NCBI Taxonomy" id="172846"/>
    <lineage>
        <taxon>Eukaryota</taxon>
        <taxon>Metazoa</taxon>
        <taxon>Ecdysozoa</taxon>
        <taxon>Arthropoda</taxon>
        <taxon>Chelicerata</taxon>
        <taxon>Arachnida</taxon>
        <taxon>Araneae</taxon>
        <taxon>Araneomorphae</taxon>
        <taxon>Entelegynae</taxon>
        <taxon>Araneoidea</taxon>
        <taxon>Araneidae</taxon>
        <taxon>Caerostris</taxon>
    </lineage>
</organism>
<proteinExistence type="predicted"/>
<evidence type="ECO:0000313" key="1">
    <source>
        <dbReference type="EMBL" id="GIY76651.1"/>
    </source>
</evidence>
<comment type="caution">
    <text evidence="1">The sequence shown here is derived from an EMBL/GenBank/DDBJ whole genome shotgun (WGS) entry which is preliminary data.</text>
</comment>
<gene>
    <name evidence="1" type="ORF">CEXT_168641</name>
</gene>
<sequence length="79" mass="8890">MPFHEIWSGWTGLRVNVSRGYLNKRCAVISGGIRQHRKYPITISLHLETNNHFTSYPESFVVTALSSAVPPSPGKIPRQ</sequence>
<dbReference type="AlphaFoldDB" id="A0AAV4W3X9"/>